<dbReference type="Proteomes" id="UP000011682">
    <property type="component" value="Unassembled WGS sequence"/>
</dbReference>
<evidence type="ECO:0000256" key="1">
    <source>
        <dbReference type="SAM" id="MobiDB-lite"/>
    </source>
</evidence>
<sequence>MHKCWETKRSENIEASVNVSSDIQADGVFKKLISGQASLAGGSEFKKQMQAEFSPLASDTVAAAKIEACYRMASGGDSLHLSPAPDSKPTSRKPKKVSFSPPGSSPPPDWTCHEPAVFLSARCDKGGLDGSTGANNVSENEGVVHGWQKKEQVYSTSCKHTTPSEGSIKTRSSCEAKDGAVRLKLVNRVEGKGGYSDRKDCSRRENCLTYLAFRIDEGGAAVRIPQDAAGRYDLQVDSFDCTDKPSMGPEKVHLEAMFLGRQIPFEVGKRFPLTEPGLVEVRLRGNLKFEVDHAKEAFAGDTGCTVDLSLQPH</sequence>
<feature type="region of interest" description="Disordered" evidence="1">
    <location>
        <begin position="77"/>
        <end position="111"/>
    </location>
</feature>
<dbReference type="AlphaFoldDB" id="S9PFZ8"/>
<organism evidence="2 3">
    <name type="scientific">Cystobacter fuscus (strain ATCC 25194 / DSM 2262 / NBRC 100088 / M29)</name>
    <dbReference type="NCBI Taxonomy" id="1242864"/>
    <lineage>
        <taxon>Bacteria</taxon>
        <taxon>Pseudomonadati</taxon>
        <taxon>Myxococcota</taxon>
        <taxon>Myxococcia</taxon>
        <taxon>Myxococcales</taxon>
        <taxon>Cystobacterineae</taxon>
        <taxon>Archangiaceae</taxon>
        <taxon>Cystobacter</taxon>
    </lineage>
</organism>
<protein>
    <submittedName>
        <fullName evidence="2">Uncharacterized protein</fullName>
    </submittedName>
</protein>
<accession>S9PFZ8</accession>
<comment type="caution">
    <text evidence="2">The sequence shown here is derived from an EMBL/GenBank/DDBJ whole genome shotgun (WGS) entry which is preliminary data.</text>
</comment>
<reference evidence="2" key="1">
    <citation type="submission" date="2013-05" db="EMBL/GenBank/DDBJ databases">
        <title>Genome assembly of Cystobacter fuscus DSM 2262.</title>
        <authorList>
            <person name="Sharma G."/>
            <person name="Khatri I."/>
            <person name="Kaur C."/>
            <person name="Mayilraj S."/>
            <person name="Subramanian S."/>
        </authorList>
    </citation>
    <scope>NUCLEOTIDE SEQUENCE [LARGE SCALE GENOMIC DNA]</scope>
    <source>
        <strain evidence="2">DSM 2262</strain>
    </source>
</reference>
<proteinExistence type="predicted"/>
<evidence type="ECO:0000313" key="2">
    <source>
        <dbReference type="EMBL" id="EPX63310.1"/>
    </source>
</evidence>
<keyword evidence="3" id="KW-1185">Reference proteome</keyword>
<gene>
    <name evidence="2" type="ORF">D187_005716</name>
</gene>
<evidence type="ECO:0000313" key="3">
    <source>
        <dbReference type="Proteomes" id="UP000011682"/>
    </source>
</evidence>
<name>S9PFZ8_CYSF2</name>
<dbReference type="EMBL" id="ANAH02000005">
    <property type="protein sequence ID" value="EPX63310.1"/>
    <property type="molecule type" value="Genomic_DNA"/>
</dbReference>